<dbReference type="Proteomes" id="UP001164746">
    <property type="component" value="Chromosome 1"/>
</dbReference>
<reference evidence="1" key="1">
    <citation type="submission" date="2022-11" db="EMBL/GenBank/DDBJ databases">
        <title>Centuries of genome instability and evolution in soft-shell clam transmissible cancer (bioRxiv).</title>
        <authorList>
            <person name="Hart S.F.M."/>
            <person name="Yonemitsu M.A."/>
            <person name="Giersch R.M."/>
            <person name="Beal B.F."/>
            <person name="Arriagada G."/>
            <person name="Davis B.W."/>
            <person name="Ostrander E.A."/>
            <person name="Goff S.P."/>
            <person name="Metzger M.J."/>
        </authorList>
    </citation>
    <scope>NUCLEOTIDE SEQUENCE</scope>
    <source>
        <strain evidence="1">MELC-2E11</strain>
        <tissue evidence="1">Siphon/mantle</tissue>
    </source>
</reference>
<evidence type="ECO:0000313" key="2">
    <source>
        <dbReference type="Proteomes" id="UP001164746"/>
    </source>
</evidence>
<gene>
    <name evidence="1" type="ORF">MAR_007638</name>
</gene>
<dbReference type="EMBL" id="CP111012">
    <property type="protein sequence ID" value="WAQ95167.1"/>
    <property type="molecule type" value="Genomic_DNA"/>
</dbReference>
<name>A0ABY7DBW3_MYAAR</name>
<organism evidence="1 2">
    <name type="scientific">Mya arenaria</name>
    <name type="common">Soft-shell clam</name>
    <dbReference type="NCBI Taxonomy" id="6604"/>
    <lineage>
        <taxon>Eukaryota</taxon>
        <taxon>Metazoa</taxon>
        <taxon>Spiralia</taxon>
        <taxon>Lophotrochozoa</taxon>
        <taxon>Mollusca</taxon>
        <taxon>Bivalvia</taxon>
        <taxon>Autobranchia</taxon>
        <taxon>Heteroconchia</taxon>
        <taxon>Euheterodonta</taxon>
        <taxon>Imparidentia</taxon>
        <taxon>Neoheterodontei</taxon>
        <taxon>Myida</taxon>
        <taxon>Myoidea</taxon>
        <taxon>Myidae</taxon>
        <taxon>Mya</taxon>
    </lineage>
</organism>
<keyword evidence="2" id="KW-1185">Reference proteome</keyword>
<protein>
    <submittedName>
        <fullName evidence="1">Uncharacterized protein</fullName>
    </submittedName>
</protein>
<sequence>MIGRLLRDTLMKHVGISPWFTIMVIETTDVSVINEMIVYIRTEFLSVLPFVDYRRQTPSELPSLTSVNLLLDRKCVFSSDGAAALRVPHLVNNYCLAHRLALVAVQAVKVIPYLPQVKDILGDKSPIRTKSFNVLKELKLLEVKDVR</sequence>
<accession>A0ABY7DBW3</accession>
<proteinExistence type="predicted"/>
<evidence type="ECO:0000313" key="1">
    <source>
        <dbReference type="EMBL" id="WAQ95167.1"/>
    </source>
</evidence>